<dbReference type="EMBL" id="BTSY01000003">
    <property type="protein sequence ID" value="GMT18455.1"/>
    <property type="molecule type" value="Genomic_DNA"/>
</dbReference>
<gene>
    <name evidence="1" type="ORF">PFISCL1PPCAC_9752</name>
</gene>
<reference evidence="1" key="1">
    <citation type="submission" date="2023-10" db="EMBL/GenBank/DDBJ databases">
        <title>Genome assembly of Pristionchus species.</title>
        <authorList>
            <person name="Yoshida K."/>
            <person name="Sommer R.J."/>
        </authorList>
    </citation>
    <scope>NUCLEOTIDE SEQUENCE</scope>
    <source>
        <strain evidence="1">RS5133</strain>
    </source>
</reference>
<accession>A0AAV5VFJ0</accession>
<sequence length="98" mass="10896">MEIVGSDFSCTSSVWNINNICLHSCPQSEDSIVSKTTNHGLCGTPSPPGLTASTYQVMRMKMIPSTCYIDHKHDHHVSESERLIWCNSIEEFPPVEAT</sequence>
<protein>
    <submittedName>
        <fullName evidence="1">Uncharacterized protein</fullName>
    </submittedName>
</protein>
<feature type="non-terminal residue" evidence="1">
    <location>
        <position position="98"/>
    </location>
</feature>
<comment type="caution">
    <text evidence="1">The sequence shown here is derived from an EMBL/GenBank/DDBJ whole genome shotgun (WGS) entry which is preliminary data.</text>
</comment>
<proteinExistence type="predicted"/>
<keyword evidence="2" id="KW-1185">Reference proteome</keyword>
<evidence type="ECO:0000313" key="2">
    <source>
        <dbReference type="Proteomes" id="UP001432322"/>
    </source>
</evidence>
<dbReference type="Proteomes" id="UP001432322">
    <property type="component" value="Unassembled WGS sequence"/>
</dbReference>
<evidence type="ECO:0000313" key="1">
    <source>
        <dbReference type="EMBL" id="GMT18455.1"/>
    </source>
</evidence>
<name>A0AAV5VFJ0_9BILA</name>
<organism evidence="1 2">
    <name type="scientific">Pristionchus fissidentatus</name>
    <dbReference type="NCBI Taxonomy" id="1538716"/>
    <lineage>
        <taxon>Eukaryota</taxon>
        <taxon>Metazoa</taxon>
        <taxon>Ecdysozoa</taxon>
        <taxon>Nematoda</taxon>
        <taxon>Chromadorea</taxon>
        <taxon>Rhabditida</taxon>
        <taxon>Rhabditina</taxon>
        <taxon>Diplogasteromorpha</taxon>
        <taxon>Diplogasteroidea</taxon>
        <taxon>Neodiplogasteridae</taxon>
        <taxon>Pristionchus</taxon>
    </lineage>
</organism>
<dbReference type="AlphaFoldDB" id="A0AAV5VFJ0"/>